<dbReference type="InterPro" id="IPR042094">
    <property type="entry name" value="T2SS_GspF_sf"/>
</dbReference>
<dbReference type="Pfam" id="PF00482">
    <property type="entry name" value="T2SSF"/>
    <property type="match status" value="1"/>
</dbReference>
<feature type="transmembrane region" description="Helical" evidence="7">
    <location>
        <begin position="6"/>
        <end position="26"/>
    </location>
</feature>
<evidence type="ECO:0000256" key="4">
    <source>
        <dbReference type="ARBA" id="ARBA00022692"/>
    </source>
</evidence>
<sequence length="425" mass="48086">MNVTSPLLMIAGAGGIGMLAGTIRTIRLNLVRRPPDRVRLWPISVLVLFEWLLWYAFLIAILLAAPHPTTILLLVLMVAAIITASRLRYSEETRSLNRWLHCAAEVGAPLPVVVESVSDGLGSRLASQAKSFVRRVNIGVPVIDAARKSRLPIEADTFAAMVYPDVSREQTWRASNARKATDALAQRQGTGSTSLVPQHMTYAISMILMAWLFGKTTREFLIRLRDEFDNIATLRSFLHESGLFSSVQAASNVIALLVVTWVLAAWVIRYLPLGMVRWIPWFGPRWIDQRRCEILNSLHRGMRVGHPVGQILEFAEQTARTRWSRRRCQTARRLIDDGKSVPVSLQRARLITTSEQAWLTAAEANGHLPHAIEHLCDNIHRRQTLRWKRRMAWFVPLTTVLVGLFVLMHAFSVFEFLSHLILIFS</sequence>
<evidence type="ECO:0000313" key="9">
    <source>
        <dbReference type="EMBL" id="TWT92245.1"/>
    </source>
</evidence>
<dbReference type="GO" id="GO:0005886">
    <property type="term" value="C:plasma membrane"/>
    <property type="evidence" value="ECO:0007669"/>
    <property type="project" value="UniProtKB-SubCell"/>
</dbReference>
<dbReference type="Proteomes" id="UP000316213">
    <property type="component" value="Unassembled WGS sequence"/>
</dbReference>
<dbReference type="InterPro" id="IPR018076">
    <property type="entry name" value="T2SS_GspF_dom"/>
</dbReference>
<comment type="similarity">
    <text evidence="2">Belongs to the GSP F family.</text>
</comment>
<evidence type="ECO:0000313" key="10">
    <source>
        <dbReference type="Proteomes" id="UP000316213"/>
    </source>
</evidence>
<comment type="subcellular location">
    <subcellularLocation>
        <location evidence="1">Cell membrane</location>
        <topology evidence="1">Multi-pass membrane protein</topology>
    </subcellularLocation>
</comment>
<reference evidence="9 10" key="1">
    <citation type="submission" date="2019-02" db="EMBL/GenBank/DDBJ databases">
        <title>Deep-cultivation of Planctomycetes and their phenomic and genomic characterization uncovers novel biology.</title>
        <authorList>
            <person name="Wiegand S."/>
            <person name="Jogler M."/>
            <person name="Boedeker C."/>
            <person name="Pinto D."/>
            <person name="Vollmers J."/>
            <person name="Rivas-Marin E."/>
            <person name="Kohn T."/>
            <person name="Peeters S.H."/>
            <person name="Heuer A."/>
            <person name="Rast P."/>
            <person name="Oberbeckmann S."/>
            <person name="Bunk B."/>
            <person name="Jeske O."/>
            <person name="Meyerdierks A."/>
            <person name="Storesund J.E."/>
            <person name="Kallscheuer N."/>
            <person name="Luecker S."/>
            <person name="Lage O.M."/>
            <person name="Pohl T."/>
            <person name="Merkel B.J."/>
            <person name="Hornburger P."/>
            <person name="Mueller R.-W."/>
            <person name="Bruemmer F."/>
            <person name="Labrenz M."/>
            <person name="Spormann A.M."/>
            <person name="Op Den Camp H."/>
            <person name="Overmann J."/>
            <person name="Amann R."/>
            <person name="Jetten M.S.M."/>
            <person name="Mascher T."/>
            <person name="Medema M.H."/>
            <person name="Devos D.P."/>
            <person name="Kaster A.-K."/>
            <person name="Ovreas L."/>
            <person name="Rohde M."/>
            <person name="Galperin M.Y."/>
            <person name="Jogler C."/>
        </authorList>
    </citation>
    <scope>NUCLEOTIDE SEQUENCE [LARGE SCALE GENOMIC DNA]</scope>
    <source>
        <strain evidence="9 10">Pla100</strain>
    </source>
</reference>
<feature type="transmembrane region" description="Helical" evidence="7">
    <location>
        <begin position="71"/>
        <end position="89"/>
    </location>
</feature>
<dbReference type="PANTHER" id="PTHR30012:SF0">
    <property type="entry name" value="TYPE II SECRETION SYSTEM PROTEIN F-RELATED"/>
    <property type="match status" value="1"/>
</dbReference>
<organism evidence="9 10">
    <name type="scientific">Neorhodopirellula pilleata</name>
    <dbReference type="NCBI Taxonomy" id="2714738"/>
    <lineage>
        <taxon>Bacteria</taxon>
        <taxon>Pseudomonadati</taxon>
        <taxon>Planctomycetota</taxon>
        <taxon>Planctomycetia</taxon>
        <taxon>Pirellulales</taxon>
        <taxon>Pirellulaceae</taxon>
        <taxon>Neorhodopirellula</taxon>
    </lineage>
</organism>
<keyword evidence="3" id="KW-1003">Cell membrane</keyword>
<comment type="caution">
    <text evidence="9">The sequence shown here is derived from an EMBL/GenBank/DDBJ whole genome shotgun (WGS) entry which is preliminary data.</text>
</comment>
<feature type="transmembrane region" description="Helical" evidence="7">
    <location>
        <begin position="195"/>
        <end position="214"/>
    </location>
</feature>
<dbReference type="EMBL" id="SJPM01000012">
    <property type="protein sequence ID" value="TWT92245.1"/>
    <property type="molecule type" value="Genomic_DNA"/>
</dbReference>
<protein>
    <submittedName>
        <fullName evidence="9">Bacterial type II secretion system protein F domain protein</fullName>
    </submittedName>
</protein>
<feature type="domain" description="Type II secretion system protein GspF" evidence="8">
    <location>
        <begin position="296"/>
        <end position="413"/>
    </location>
</feature>
<evidence type="ECO:0000256" key="1">
    <source>
        <dbReference type="ARBA" id="ARBA00004651"/>
    </source>
</evidence>
<accession>A0A5C5ZYV3</accession>
<feature type="transmembrane region" description="Helical" evidence="7">
    <location>
        <begin position="391"/>
        <end position="424"/>
    </location>
</feature>
<evidence type="ECO:0000256" key="7">
    <source>
        <dbReference type="SAM" id="Phobius"/>
    </source>
</evidence>
<name>A0A5C5ZYV3_9BACT</name>
<evidence type="ECO:0000256" key="6">
    <source>
        <dbReference type="ARBA" id="ARBA00023136"/>
    </source>
</evidence>
<feature type="transmembrane region" description="Helical" evidence="7">
    <location>
        <begin position="249"/>
        <end position="268"/>
    </location>
</feature>
<dbReference type="InterPro" id="IPR003004">
    <property type="entry name" value="GspF/PilC"/>
</dbReference>
<keyword evidence="10" id="KW-1185">Reference proteome</keyword>
<gene>
    <name evidence="9" type="ORF">Pla100_47820</name>
</gene>
<dbReference type="Gene3D" id="1.20.81.30">
    <property type="entry name" value="Type II secretion system (T2SS), domain F"/>
    <property type="match status" value="1"/>
</dbReference>
<evidence type="ECO:0000256" key="2">
    <source>
        <dbReference type="ARBA" id="ARBA00005745"/>
    </source>
</evidence>
<dbReference type="AlphaFoldDB" id="A0A5C5ZYV3"/>
<proteinExistence type="inferred from homology"/>
<dbReference type="RefSeq" id="WP_197168170.1">
    <property type="nucleotide sequence ID" value="NZ_SJPM01000012.1"/>
</dbReference>
<evidence type="ECO:0000259" key="8">
    <source>
        <dbReference type="Pfam" id="PF00482"/>
    </source>
</evidence>
<keyword evidence="4 7" id="KW-0812">Transmembrane</keyword>
<evidence type="ECO:0000256" key="3">
    <source>
        <dbReference type="ARBA" id="ARBA00022475"/>
    </source>
</evidence>
<keyword evidence="6 7" id="KW-0472">Membrane</keyword>
<keyword evidence="5 7" id="KW-1133">Transmembrane helix</keyword>
<dbReference type="PANTHER" id="PTHR30012">
    <property type="entry name" value="GENERAL SECRETION PATHWAY PROTEIN"/>
    <property type="match status" value="1"/>
</dbReference>
<feature type="transmembrane region" description="Helical" evidence="7">
    <location>
        <begin position="38"/>
        <end position="65"/>
    </location>
</feature>
<evidence type="ECO:0000256" key="5">
    <source>
        <dbReference type="ARBA" id="ARBA00022989"/>
    </source>
</evidence>